<protein>
    <submittedName>
        <fullName evidence="7">TetR/AcrR family transcriptional regulator</fullName>
    </submittedName>
</protein>
<sequence>MPPKGADHHDDASAQQRAHRPYHSPGRARAAAGTRGAILDAATRLFVEHGYAGVTVAEIAREAGAAVPTVYASTGGKGAILTILIEEGMQSSASEEALAAVGRSSGPREALAAAARGTRLDNERHHRLVRVMVSAADADEYAAAALARANHAYREALAAVARRLGELDALRPGLTLGRATDILWFYLGHRSWYELVVEQGWPWETTEHWLAEQITAALVPASGTVTGHATDDR</sequence>
<dbReference type="InterPro" id="IPR009057">
    <property type="entry name" value="Homeodomain-like_sf"/>
</dbReference>
<dbReference type="Pfam" id="PF00440">
    <property type="entry name" value="TetR_N"/>
    <property type="match status" value="1"/>
</dbReference>
<dbReference type="Gene3D" id="1.10.357.10">
    <property type="entry name" value="Tetracycline Repressor, domain 2"/>
    <property type="match status" value="1"/>
</dbReference>
<keyword evidence="3" id="KW-0804">Transcription</keyword>
<name>A0ABV8FX21_9ACTN</name>
<keyword evidence="8" id="KW-1185">Reference proteome</keyword>
<evidence type="ECO:0000313" key="7">
    <source>
        <dbReference type="EMBL" id="MFC3999300.1"/>
    </source>
</evidence>
<feature type="DNA-binding region" description="H-T-H motif" evidence="4">
    <location>
        <begin position="55"/>
        <end position="74"/>
    </location>
</feature>
<evidence type="ECO:0000256" key="3">
    <source>
        <dbReference type="ARBA" id="ARBA00023163"/>
    </source>
</evidence>
<feature type="domain" description="HTH tetR-type" evidence="6">
    <location>
        <begin position="32"/>
        <end position="92"/>
    </location>
</feature>
<dbReference type="PRINTS" id="PR00455">
    <property type="entry name" value="HTHTETR"/>
</dbReference>
<organism evidence="7 8">
    <name type="scientific">Nocardiopsis sediminis</name>
    <dbReference type="NCBI Taxonomy" id="1778267"/>
    <lineage>
        <taxon>Bacteria</taxon>
        <taxon>Bacillati</taxon>
        <taxon>Actinomycetota</taxon>
        <taxon>Actinomycetes</taxon>
        <taxon>Streptosporangiales</taxon>
        <taxon>Nocardiopsidaceae</taxon>
        <taxon>Nocardiopsis</taxon>
    </lineage>
</organism>
<evidence type="ECO:0000256" key="5">
    <source>
        <dbReference type="SAM" id="MobiDB-lite"/>
    </source>
</evidence>
<dbReference type="PROSITE" id="PS50977">
    <property type="entry name" value="HTH_TETR_2"/>
    <property type="match status" value="1"/>
</dbReference>
<proteinExistence type="predicted"/>
<comment type="caution">
    <text evidence="7">The sequence shown here is derived from an EMBL/GenBank/DDBJ whole genome shotgun (WGS) entry which is preliminary data.</text>
</comment>
<dbReference type="PANTHER" id="PTHR30055:SF234">
    <property type="entry name" value="HTH-TYPE TRANSCRIPTIONAL REGULATOR BETI"/>
    <property type="match status" value="1"/>
</dbReference>
<feature type="compositionally biased region" description="Basic and acidic residues" evidence="5">
    <location>
        <begin position="1"/>
        <end position="12"/>
    </location>
</feature>
<evidence type="ECO:0000313" key="8">
    <source>
        <dbReference type="Proteomes" id="UP001595847"/>
    </source>
</evidence>
<dbReference type="SUPFAM" id="SSF46689">
    <property type="entry name" value="Homeodomain-like"/>
    <property type="match status" value="1"/>
</dbReference>
<dbReference type="RefSeq" id="WP_378537656.1">
    <property type="nucleotide sequence ID" value="NZ_JBHSBH010000015.1"/>
</dbReference>
<evidence type="ECO:0000256" key="4">
    <source>
        <dbReference type="PROSITE-ProRule" id="PRU00335"/>
    </source>
</evidence>
<dbReference type="PANTHER" id="PTHR30055">
    <property type="entry name" value="HTH-TYPE TRANSCRIPTIONAL REGULATOR RUTR"/>
    <property type="match status" value="1"/>
</dbReference>
<evidence type="ECO:0000259" key="6">
    <source>
        <dbReference type="PROSITE" id="PS50977"/>
    </source>
</evidence>
<dbReference type="InterPro" id="IPR001647">
    <property type="entry name" value="HTH_TetR"/>
</dbReference>
<dbReference type="InterPro" id="IPR050109">
    <property type="entry name" value="HTH-type_TetR-like_transc_reg"/>
</dbReference>
<evidence type="ECO:0000256" key="1">
    <source>
        <dbReference type="ARBA" id="ARBA00023015"/>
    </source>
</evidence>
<accession>A0ABV8FX21</accession>
<dbReference type="Proteomes" id="UP001595847">
    <property type="component" value="Unassembled WGS sequence"/>
</dbReference>
<reference evidence="8" key="1">
    <citation type="journal article" date="2019" name="Int. J. Syst. Evol. Microbiol.">
        <title>The Global Catalogue of Microorganisms (GCM) 10K type strain sequencing project: providing services to taxonomists for standard genome sequencing and annotation.</title>
        <authorList>
            <consortium name="The Broad Institute Genomics Platform"/>
            <consortium name="The Broad Institute Genome Sequencing Center for Infectious Disease"/>
            <person name="Wu L."/>
            <person name="Ma J."/>
        </authorList>
    </citation>
    <scope>NUCLEOTIDE SEQUENCE [LARGE SCALE GENOMIC DNA]</scope>
    <source>
        <strain evidence="8">TBRC 1826</strain>
    </source>
</reference>
<feature type="region of interest" description="Disordered" evidence="5">
    <location>
        <begin position="1"/>
        <end position="30"/>
    </location>
</feature>
<keyword evidence="1" id="KW-0805">Transcription regulation</keyword>
<dbReference type="EMBL" id="JBHSBH010000015">
    <property type="protein sequence ID" value="MFC3999300.1"/>
    <property type="molecule type" value="Genomic_DNA"/>
</dbReference>
<gene>
    <name evidence="7" type="ORF">ACFOVU_25545</name>
</gene>
<evidence type="ECO:0000256" key="2">
    <source>
        <dbReference type="ARBA" id="ARBA00023125"/>
    </source>
</evidence>
<keyword evidence="2 4" id="KW-0238">DNA-binding</keyword>